<feature type="non-terminal residue" evidence="4">
    <location>
        <position position="1"/>
    </location>
</feature>
<evidence type="ECO:0000259" key="3">
    <source>
        <dbReference type="PROSITE" id="PS50158"/>
    </source>
</evidence>
<dbReference type="InterPro" id="IPR001878">
    <property type="entry name" value="Znf_CCHC"/>
</dbReference>
<feature type="region of interest" description="Disordered" evidence="2">
    <location>
        <begin position="288"/>
        <end position="312"/>
    </location>
</feature>
<name>A0AAD3DJT5_9CHLO</name>
<protein>
    <recommendedName>
        <fullName evidence="3">CCHC-type domain-containing protein</fullName>
    </recommendedName>
</protein>
<feature type="compositionally biased region" description="Basic and acidic residues" evidence="2">
    <location>
        <begin position="294"/>
        <end position="305"/>
    </location>
</feature>
<reference evidence="4 5" key="1">
    <citation type="journal article" date="2021" name="Sci. Rep.">
        <title>Genome sequencing of the multicellular alga Astrephomene provides insights into convergent evolution of germ-soma differentiation.</title>
        <authorList>
            <person name="Yamashita S."/>
            <person name="Yamamoto K."/>
            <person name="Matsuzaki R."/>
            <person name="Suzuki S."/>
            <person name="Yamaguchi H."/>
            <person name="Hirooka S."/>
            <person name="Minakuchi Y."/>
            <person name="Miyagishima S."/>
            <person name="Kawachi M."/>
            <person name="Toyoda A."/>
            <person name="Nozaki H."/>
        </authorList>
    </citation>
    <scope>NUCLEOTIDE SEQUENCE [LARGE SCALE GENOMIC DNA]</scope>
    <source>
        <strain evidence="4 5">NIES-4017</strain>
    </source>
</reference>
<feature type="domain" description="CCHC-type" evidence="3">
    <location>
        <begin position="261"/>
        <end position="275"/>
    </location>
</feature>
<dbReference type="Proteomes" id="UP001054857">
    <property type="component" value="Unassembled WGS sequence"/>
</dbReference>
<evidence type="ECO:0000256" key="1">
    <source>
        <dbReference type="PROSITE-ProRule" id="PRU00047"/>
    </source>
</evidence>
<dbReference type="AlphaFoldDB" id="A0AAD3DJT5"/>
<accession>A0AAD3DJT5</accession>
<keyword evidence="1" id="KW-0862">Zinc</keyword>
<gene>
    <name evidence="4" type="ORF">Agub_g3811</name>
</gene>
<dbReference type="PROSITE" id="PS50158">
    <property type="entry name" value="ZF_CCHC"/>
    <property type="match status" value="1"/>
</dbReference>
<keyword evidence="1" id="KW-0479">Metal-binding</keyword>
<organism evidence="4 5">
    <name type="scientific">Astrephomene gubernaculifera</name>
    <dbReference type="NCBI Taxonomy" id="47775"/>
    <lineage>
        <taxon>Eukaryota</taxon>
        <taxon>Viridiplantae</taxon>
        <taxon>Chlorophyta</taxon>
        <taxon>core chlorophytes</taxon>
        <taxon>Chlorophyceae</taxon>
        <taxon>CS clade</taxon>
        <taxon>Chlamydomonadales</taxon>
        <taxon>Astrephomenaceae</taxon>
        <taxon>Astrephomene</taxon>
    </lineage>
</organism>
<keyword evidence="5" id="KW-1185">Reference proteome</keyword>
<keyword evidence="1" id="KW-0863">Zinc-finger</keyword>
<sequence>QLEHDLLLRSKLRQELVRSVSDLQMQRSELRRRWGATLVLGQTSGAGGRRAEGVLAPDGGQGSGGLGDRLEAQGRRSLATSETNFVSKVRKLTNDASFQASAAVALAAAATSEQDQLQYTRGALNQLMQVAGVQQTALEMANMLAKGFKHATAAKVIAGPPEQRELVGVLTSMSDEVAGAVSSFFSAASKTAATSCAPVPAIQTPAFPAFGYQGLAAAAQPVPQMAPLQLPGPPAQRPVGGDGVAAPGAAQDAVAGRGFGCHECGARGHGYTNCPVLIALSKSDPLSFVNKRQQHQERAQADAARRPPRGPR</sequence>
<evidence type="ECO:0000313" key="5">
    <source>
        <dbReference type="Proteomes" id="UP001054857"/>
    </source>
</evidence>
<comment type="caution">
    <text evidence="4">The sequence shown here is derived from an EMBL/GenBank/DDBJ whole genome shotgun (WGS) entry which is preliminary data.</text>
</comment>
<proteinExistence type="predicted"/>
<dbReference type="GO" id="GO:0003676">
    <property type="term" value="F:nucleic acid binding"/>
    <property type="evidence" value="ECO:0007669"/>
    <property type="project" value="InterPro"/>
</dbReference>
<dbReference type="GO" id="GO:0008270">
    <property type="term" value="F:zinc ion binding"/>
    <property type="evidence" value="ECO:0007669"/>
    <property type="project" value="UniProtKB-KW"/>
</dbReference>
<dbReference type="EMBL" id="BMAR01000004">
    <property type="protein sequence ID" value="GFR42853.1"/>
    <property type="molecule type" value="Genomic_DNA"/>
</dbReference>
<evidence type="ECO:0000313" key="4">
    <source>
        <dbReference type="EMBL" id="GFR42853.1"/>
    </source>
</evidence>
<evidence type="ECO:0000256" key="2">
    <source>
        <dbReference type="SAM" id="MobiDB-lite"/>
    </source>
</evidence>